<evidence type="ECO:0000256" key="4">
    <source>
        <dbReference type="ARBA" id="ARBA00022763"/>
    </source>
</evidence>
<evidence type="ECO:0000256" key="8">
    <source>
        <dbReference type="ARBA" id="ARBA00023242"/>
    </source>
</evidence>
<dbReference type="SMART" id="SM01395">
    <property type="entry name" value="Tbf5"/>
    <property type="match status" value="1"/>
</dbReference>
<evidence type="ECO:0000256" key="9">
    <source>
        <dbReference type="RuleBase" id="RU368032"/>
    </source>
</evidence>
<dbReference type="PANTHER" id="PTHR28580:SF1">
    <property type="entry name" value="GENERAL TRANSCRIPTION FACTOR IIH SUBUNIT 5"/>
    <property type="match status" value="1"/>
</dbReference>
<dbReference type="GO" id="GO:0006367">
    <property type="term" value="P:transcription initiation at RNA polymerase II promoter"/>
    <property type="evidence" value="ECO:0007669"/>
    <property type="project" value="UniProtKB-UniRule"/>
</dbReference>
<comment type="similarity">
    <text evidence="3 9">Belongs to the TFB5 family.</text>
</comment>
<dbReference type="GO" id="GO:0005675">
    <property type="term" value="C:transcription factor TFIIH holo complex"/>
    <property type="evidence" value="ECO:0007669"/>
    <property type="project" value="TreeGrafter"/>
</dbReference>
<evidence type="ECO:0000256" key="7">
    <source>
        <dbReference type="ARBA" id="ARBA00023204"/>
    </source>
</evidence>
<dbReference type="GO" id="GO:0006294">
    <property type="term" value="P:nucleotide-excision repair, preincision complex assembly"/>
    <property type="evidence" value="ECO:0007669"/>
    <property type="project" value="TreeGrafter"/>
</dbReference>
<reference evidence="10" key="1">
    <citation type="journal article" date="2020" name="Stud. Mycol.">
        <title>101 Dothideomycetes genomes: a test case for predicting lifestyles and emergence of pathogens.</title>
        <authorList>
            <person name="Haridas S."/>
            <person name="Albert R."/>
            <person name="Binder M."/>
            <person name="Bloem J."/>
            <person name="Labutti K."/>
            <person name="Salamov A."/>
            <person name="Andreopoulos B."/>
            <person name="Baker S."/>
            <person name="Barry K."/>
            <person name="Bills G."/>
            <person name="Bluhm B."/>
            <person name="Cannon C."/>
            <person name="Castanera R."/>
            <person name="Culley D."/>
            <person name="Daum C."/>
            <person name="Ezra D."/>
            <person name="Gonzalez J."/>
            <person name="Henrissat B."/>
            <person name="Kuo A."/>
            <person name="Liang C."/>
            <person name="Lipzen A."/>
            <person name="Lutzoni F."/>
            <person name="Magnuson J."/>
            <person name="Mondo S."/>
            <person name="Nolan M."/>
            <person name="Ohm R."/>
            <person name="Pangilinan J."/>
            <person name="Park H.-J."/>
            <person name="Ramirez L."/>
            <person name="Alfaro M."/>
            <person name="Sun H."/>
            <person name="Tritt A."/>
            <person name="Yoshinaga Y."/>
            <person name="Zwiers L.-H."/>
            <person name="Turgeon B."/>
            <person name="Goodwin S."/>
            <person name="Spatafora J."/>
            <person name="Crous P."/>
            <person name="Grigoriev I."/>
        </authorList>
    </citation>
    <scope>NUCLEOTIDE SEQUENCE</scope>
    <source>
        <strain evidence="10">CBS 269.34</strain>
    </source>
</reference>
<comment type="subcellular location">
    <subcellularLocation>
        <location evidence="2 9">Nucleus</location>
    </subcellularLocation>
</comment>
<dbReference type="Pfam" id="PF06331">
    <property type="entry name" value="Tfb5"/>
    <property type="match status" value="1"/>
</dbReference>
<dbReference type="OrthoDB" id="354at2759"/>
<keyword evidence="11" id="KW-1185">Reference proteome</keyword>
<evidence type="ECO:0000256" key="2">
    <source>
        <dbReference type="ARBA" id="ARBA00004123"/>
    </source>
</evidence>
<comment type="subunit">
    <text evidence="9">Component of the 7-subunit TFIIH core complex.</text>
</comment>
<comment type="function">
    <text evidence="1">Component of the general transcription and DNA repair factor IIH (TFIIH) core complex, which is involved in general and transcription-coupled nucleotide excision repair (NER) of damaged DNA and, when complexed to TFIIK, in RNA transcription by RNA polymerase II. In NER, TFIIH acts by opening DNA around the lesion to allow the excision of the damaged oligonucleotide and its replacement by a new DNA fragment. In transcription, TFIIH has an essential role in transcription initiation. When the pre-initiation complex (PIC) has been established, TFIIH is required for promoter opening and promoter escape. Phosphorylation of the C-terminal tail (CTD) of the largest subunit of RNA polymerase II by the kinase module TFIIK controls the initiation of transcription.</text>
</comment>
<dbReference type="AlphaFoldDB" id="A0A6A6Q7Y6"/>
<evidence type="ECO:0000256" key="5">
    <source>
        <dbReference type="ARBA" id="ARBA00023015"/>
    </source>
</evidence>
<dbReference type="InterPro" id="IPR009400">
    <property type="entry name" value="TFIIH_TTDA/Tfb5"/>
</dbReference>
<dbReference type="InterPro" id="IPR035935">
    <property type="entry name" value="TFB5-like_sf"/>
</dbReference>
<keyword evidence="5 9" id="KW-0805">Transcription regulation</keyword>
<dbReference type="PANTHER" id="PTHR28580">
    <property type="entry name" value="GENERAL TRANSCRIPTION FACTOR IIH SUBUNIT 5"/>
    <property type="match status" value="1"/>
</dbReference>
<protein>
    <recommendedName>
        <fullName evidence="9">General transcription and DNA repair factor IIH subunit TFB5</fullName>
    </recommendedName>
</protein>
<evidence type="ECO:0000313" key="11">
    <source>
        <dbReference type="Proteomes" id="UP000799750"/>
    </source>
</evidence>
<organism evidence="10 11">
    <name type="scientific">Lophium mytilinum</name>
    <dbReference type="NCBI Taxonomy" id="390894"/>
    <lineage>
        <taxon>Eukaryota</taxon>
        <taxon>Fungi</taxon>
        <taxon>Dikarya</taxon>
        <taxon>Ascomycota</taxon>
        <taxon>Pezizomycotina</taxon>
        <taxon>Dothideomycetes</taxon>
        <taxon>Pleosporomycetidae</taxon>
        <taxon>Mytilinidiales</taxon>
        <taxon>Mytilinidiaceae</taxon>
        <taxon>Lophium</taxon>
    </lineage>
</organism>
<evidence type="ECO:0000256" key="3">
    <source>
        <dbReference type="ARBA" id="ARBA00007470"/>
    </source>
</evidence>
<keyword evidence="7 9" id="KW-0234">DNA repair</keyword>
<sequence>MVRAQKGQLPYSEHTTRSKKAVSFEALPIVSLTPISGVLIKCDASIKAIIVRIDADRNDIIVEDLDDEHLLIKEAKLPELKQRLSETLKATLREQESSNSE</sequence>
<evidence type="ECO:0000256" key="1">
    <source>
        <dbReference type="ARBA" id="ARBA00002817"/>
    </source>
</evidence>
<name>A0A6A6Q7Y6_9PEZI</name>
<dbReference type="FunFam" id="3.30.70.1220:FF:000002">
    <property type="entry name" value="RNA polymerase II transcription factor B subunit 5"/>
    <property type="match status" value="1"/>
</dbReference>
<dbReference type="SUPFAM" id="SSF142897">
    <property type="entry name" value="TFB5-like"/>
    <property type="match status" value="1"/>
</dbReference>
<dbReference type="GO" id="GO:0000439">
    <property type="term" value="C:transcription factor TFIIH core complex"/>
    <property type="evidence" value="ECO:0007669"/>
    <property type="project" value="UniProtKB-UniRule"/>
</dbReference>
<keyword evidence="6 9" id="KW-0804">Transcription</keyword>
<evidence type="ECO:0000313" key="10">
    <source>
        <dbReference type="EMBL" id="KAF2488500.1"/>
    </source>
</evidence>
<gene>
    <name evidence="10" type="ORF">BU16DRAFT_568376</name>
</gene>
<accession>A0A6A6Q7Y6</accession>
<keyword evidence="8 9" id="KW-0539">Nucleus</keyword>
<dbReference type="Proteomes" id="UP000799750">
    <property type="component" value="Unassembled WGS sequence"/>
</dbReference>
<dbReference type="EMBL" id="MU004203">
    <property type="protein sequence ID" value="KAF2488500.1"/>
    <property type="molecule type" value="Genomic_DNA"/>
</dbReference>
<comment type="function">
    <text evidence="9">In NER, TFIIH acts by opening DNA around the lesion to allow the excision of the damaged oligonucleotide and its replacement by a new DNA fragment. In transcription, TFIIH has an essential role in transcription initiation. When the pre-initiation complex (PIC) has been established, TFIIH is required for promoter opening and promoter escape.</text>
</comment>
<keyword evidence="4 9" id="KW-0227">DNA damage</keyword>
<proteinExistence type="inferred from homology"/>
<dbReference type="Gene3D" id="3.30.70.1220">
    <property type="entry name" value="TFB5-like"/>
    <property type="match status" value="1"/>
</dbReference>
<evidence type="ECO:0000256" key="6">
    <source>
        <dbReference type="ARBA" id="ARBA00023163"/>
    </source>
</evidence>